<dbReference type="PANTHER" id="PTHR43289">
    <property type="entry name" value="MITOGEN-ACTIVATED PROTEIN KINASE KINASE KINASE 20-RELATED"/>
    <property type="match status" value="1"/>
</dbReference>
<dbReference type="Pfam" id="PF00069">
    <property type="entry name" value="Pkinase"/>
    <property type="match status" value="1"/>
</dbReference>
<evidence type="ECO:0000256" key="1">
    <source>
        <dbReference type="ARBA" id="ARBA00022679"/>
    </source>
</evidence>
<feature type="compositionally biased region" description="Basic and acidic residues" evidence="5">
    <location>
        <begin position="342"/>
        <end position="353"/>
    </location>
</feature>
<feature type="compositionally biased region" description="Low complexity" evidence="5">
    <location>
        <begin position="329"/>
        <end position="339"/>
    </location>
</feature>
<accession>A0ABX9JZS6</accession>
<dbReference type="GO" id="GO:0016301">
    <property type="term" value="F:kinase activity"/>
    <property type="evidence" value="ECO:0007669"/>
    <property type="project" value="UniProtKB-KW"/>
</dbReference>
<evidence type="ECO:0000256" key="5">
    <source>
        <dbReference type="SAM" id="MobiDB-lite"/>
    </source>
</evidence>
<keyword evidence="2" id="KW-0547">Nucleotide-binding</keyword>
<evidence type="ECO:0000256" key="3">
    <source>
        <dbReference type="ARBA" id="ARBA00022777"/>
    </source>
</evidence>
<keyword evidence="3 7" id="KW-0418">Kinase</keyword>
<evidence type="ECO:0000256" key="2">
    <source>
        <dbReference type="ARBA" id="ARBA00022741"/>
    </source>
</evidence>
<comment type="caution">
    <text evidence="7">The sequence shown here is derived from an EMBL/GenBank/DDBJ whole genome shotgun (WGS) entry which is preliminary data.</text>
</comment>
<keyword evidence="8" id="KW-1185">Reference proteome</keyword>
<feature type="compositionally biased region" description="Low complexity" evidence="5">
    <location>
        <begin position="405"/>
        <end position="414"/>
    </location>
</feature>
<dbReference type="SUPFAM" id="SSF56112">
    <property type="entry name" value="Protein kinase-like (PK-like)"/>
    <property type="match status" value="1"/>
</dbReference>
<organism evidence="7 8">
    <name type="scientific">Archangium gephyra</name>
    <dbReference type="NCBI Taxonomy" id="48"/>
    <lineage>
        <taxon>Bacteria</taxon>
        <taxon>Pseudomonadati</taxon>
        <taxon>Myxococcota</taxon>
        <taxon>Myxococcia</taxon>
        <taxon>Myxococcales</taxon>
        <taxon>Cystobacterineae</taxon>
        <taxon>Archangiaceae</taxon>
        <taxon>Archangium</taxon>
    </lineage>
</organism>
<protein>
    <submittedName>
        <fullName evidence="7">Serine/threonine-protein kinase</fullName>
    </submittedName>
</protein>
<sequence>MTEALHPDHLQPGHTVGPWLIVQVLGRGGSSRVFKVERDGRPYSLKMALRPLTDAQEALPEEEDVEQKSAYRRLAREAAALFIYSSHPNLLRVYAVDFWPNPSTGYAFIVTDFVDGDDWHQWRWRAPLHATGLVDAFSDVVRTVGVLHSRGVYHRDLKAENILIRREDGRPFLIDFGTVRLPGALTQTLGIPEGVLHLLPPELLAYTRSEAWKRGEPFQGGVAADLYALGGLLYQGLTDLHPFNPELPDKELLAAIATVPPTAPHLLNPRAPRSLSDIAMKLLEKRPEDRYPSTEVLLQALWSTGRERTSGAWKVPLFDREGRPEELPPQEVGGQPVQPSAEGERPSETRQEAPARPARPGRPRWPRVLLASLTVAGLALWLVHSTLVPIPEAPLPGSDRSKKGSPPVSTSSRSNPSSLLAAWLCAAAGLGCPAAQVKPPGPVDCPKEAIEAMEGLRVWDASRIDLLVDINQPAVDTLQPGHGTTGGVYQEGPVIGRVTLGTGNLPVETLLHGHLWTGPGIIKEDGRPAVMGRYTLAILPDGRKYPVCFALGDDGRLAWAEGSKPGAAVLGREQPALSVHRWP</sequence>
<dbReference type="InterPro" id="IPR008271">
    <property type="entry name" value="Ser/Thr_kinase_AS"/>
</dbReference>
<dbReference type="PROSITE" id="PS50011">
    <property type="entry name" value="PROTEIN_KINASE_DOM"/>
    <property type="match status" value="1"/>
</dbReference>
<keyword evidence="1" id="KW-0808">Transferase</keyword>
<evidence type="ECO:0000256" key="4">
    <source>
        <dbReference type="ARBA" id="ARBA00022840"/>
    </source>
</evidence>
<proteinExistence type="predicted"/>
<dbReference type="Proteomes" id="UP000256345">
    <property type="component" value="Unassembled WGS sequence"/>
</dbReference>
<feature type="region of interest" description="Disordered" evidence="5">
    <location>
        <begin position="320"/>
        <end position="363"/>
    </location>
</feature>
<evidence type="ECO:0000259" key="6">
    <source>
        <dbReference type="PROSITE" id="PS50011"/>
    </source>
</evidence>
<name>A0ABX9JZS6_9BACT</name>
<dbReference type="InterPro" id="IPR011009">
    <property type="entry name" value="Kinase-like_dom_sf"/>
</dbReference>
<keyword evidence="4" id="KW-0067">ATP-binding</keyword>
<reference evidence="7 8" key="1">
    <citation type="submission" date="2018-08" db="EMBL/GenBank/DDBJ databases">
        <title>Genomic Encyclopedia of Archaeal and Bacterial Type Strains, Phase II (KMG-II): from individual species to whole genera.</title>
        <authorList>
            <person name="Goeker M."/>
        </authorList>
    </citation>
    <scope>NUCLEOTIDE SEQUENCE [LARGE SCALE GENOMIC DNA]</scope>
    <source>
        <strain evidence="7 8">DSM 2261</strain>
    </source>
</reference>
<dbReference type="Gene3D" id="1.10.510.10">
    <property type="entry name" value="Transferase(Phosphotransferase) domain 1"/>
    <property type="match status" value="1"/>
</dbReference>
<dbReference type="InterPro" id="IPR000719">
    <property type="entry name" value="Prot_kinase_dom"/>
</dbReference>
<dbReference type="CDD" id="cd14014">
    <property type="entry name" value="STKc_PknB_like"/>
    <property type="match status" value="1"/>
</dbReference>
<gene>
    <name evidence="7" type="ORF">ATI61_106122</name>
</gene>
<dbReference type="Gene3D" id="3.30.200.20">
    <property type="entry name" value="Phosphorylase Kinase, domain 1"/>
    <property type="match status" value="1"/>
</dbReference>
<feature type="domain" description="Protein kinase" evidence="6">
    <location>
        <begin position="19"/>
        <end position="302"/>
    </location>
</feature>
<evidence type="ECO:0000313" key="7">
    <source>
        <dbReference type="EMBL" id="REG30653.1"/>
    </source>
</evidence>
<dbReference type="PANTHER" id="PTHR43289:SF6">
    <property type="entry name" value="SERINE_THREONINE-PROTEIN KINASE NEKL-3"/>
    <property type="match status" value="1"/>
</dbReference>
<dbReference type="EMBL" id="QUMU01000006">
    <property type="protein sequence ID" value="REG30653.1"/>
    <property type="molecule type" value="Genomic_DNA"/>
</dbReference>
<feature type="region of interest" description="Disordered" evidence="5">
    <location>
        <begin position="391"/>
        <end position="414"/>
    </location>
</feature>
<dbReference type="RefSeq" id="WP_116120296.1">
    <property type="nucleotide sequence ID" value="NZ_QUMU01000006.1"/>
</dbReference>
<dbReference type="SMART" id="SM00220">
    <property type="entry name" value="S_TKc"/>
    <property type="match status" value="1"/>
</dbReference>
<dbReference type="PROSITE" id="PS00108">
    <property type="entry name" value="PROTEIN_KINASE_ST"/>
    <property type="match status" value="1"/>
</dbReference>
<evidence type="ECO:0000313" key="8">
    <source>
        <dbReference type="Proteomes" id="UP000256345"/>
    </source>
</evidence>